<dbReference type="AlphaFoldDB" id="A0A177KS38"/>
<evidence type="ECO:0000313" key="10">
    <source>
        <dbReference type="EMBL" id="OAH56148.1"/>
    </source>
</evidence>
<feature type="transmembrane region" description="Helical" evidence="7">
    <location>
        <begin position="97"/>
        <end position="117"/>
    </location>
</feature>
<evidence type="ECO:0000313" key="11">
    <source>
        <dbReference type="Proteomes" id="UP000077271"/>
    </source>
</evidence>
<dbReference type="RefSeq" id="WP_034298596.1">
    <property type="nucleotide sequence ID" value="NZ_LQWZ01000023.1"/>
</dbReference>
<evidence type="ECO:0000256" key="2">
    <source>
        <dbReference type="ARBA" id="ARBA00005801"/>
    </source>
</evidence>
<organism evidence="10 11">
    <name type="scientific">Domibacillus aminovorans</name>
    <dbReference type="NCBI Taxonomy" id="29332"/>
    <lineage>
        <taxon>Bacteria</taxon>
        <taxon>Bacillati</taxon>
        <taxon>Bacillota</taxon>
        <taxon>Bacilli</taxon>
        <taxon>Bacillales</taxon>
        <taxon>Bacillaceae</taxon>
        <taxon>Domibacillus</taxon>
    </lineage>
</organism>
<keyword evidence="6 7" id="KW-0472">Membrane</keyword>
<keyword evidence="3" id="KW-1003">Cell membrane</keyword>
<evidence type="ECO:0000256" key="4">
    <source>
        <dbReference type="ARBA" id="ARBA00022692"/>
    </source>
</evidence>
<proteinExistence type="inferred from homology"/>
<dbReference type="InterPro" id="IPR050882">
    <property type="entry name" value="Prepilin_peptidase/N-MTase"/>
</dbReference>
<dbReference type="PANTHER" id="PTHR30487:SF0">
    <property type="entry name" value="PREPILIN LEADER PEPTIDASE_N-METHYLTRANSFERASE-RELATED"/>
    <property type="match status" value="1"/>
</dbReference>
<dbReference type="OrthoDB" id="9789291at2"/>
<dbReference type="PANTHER" id="PTHR30487">
    <property type="entry name" value="TYPE 4 PREPILIN-LIKE PROTEINS LEADER PEPTIDE-PROCESSING ENZYME"/>
    <property type="match status" value="1"/>
</dbReference>
<evidence type="ECO:0000256" key="5">
    <source>
        <dbReference type="ARBA" id="ARBA00022989"/>
    </source>
</evidence>
<evidence type="ECO:0000256" key="1">
    <source>
        <dbReference type="ARBA" id="ARBA00004651"/>
    </source>
</evidence>
<accession>A0A177KS38</accession>
<feature type="domain" description="Prepilin peptidase A24 N-terminal" evidence="9">
    <location>
        <begin position="8"/>
        <end position="91"/>
    </location>
</feature>
<evidence type="ECO:0000259" key="8">
    <source>
        <dbReference type="Pfam" id="PF01478"/>
    </source>
</evidence>
<name>A0A177KS38_9BACI</name>
<dbReference type="Gene3D" id="1.20.120.1220">
    <property type="match status" value="1"/>
</dbReference>
<dbReference type="Pfam" id="PF06750">
    <property type="entry name" value="A24_N_bact"/>
    <property type="match status" value="1"/>
</dbReference>
<evidence type="ECO:0000259" key="9">
    <source>
        <dbReference type="Pfam" id="PF06750"/>
    </source>
</evidence>
<dbReference type="Pfam" id="PF01478">
    <property type="entry name" value="Peptidase_A24"/>
    <property type="match status" value="1"/>
</dbReference>
<dbReference type="GO" id="GO:0006465">
    <property type="term" value="P:signal peptide processing"/>
    <property type="evidence" value="ECO:0007669"/>
    <property type="project" value="TreeGrafter"/>
</dbReference>
<feature type="transmembrane region" description="Helical" evidence="7">
    <location>
        <begin position="124"/>
        <end position="141"/>
    </location>
</feature>
<evidence type="ECO:0000256" key="3">
    <source>
        <dbReference type="ARBA" id="ARBA00022475"/>
    </source>
</evidence>
<feature type="transmembrane region" description="Helical" evidence="7">
    <location>
        <begin position="147"/>
        <end position="164"/>
    </location>
</feature>
<comment type="caution">
    <text evidence="10">The sequence shown here is derived from an EMBL/GenBank/DDBJ whole genome shotgun (WGS) entry which is preliminary data.</text>
</comment>
<keyword evidence="5 7" id="KW-1133">Transmembrane helix</keyword>
<dbReference type="InterPro" id="IPR010627">
    <property type="entry name" value="Prepilin_pept_A24_N"/>
</dbReference>
<comment type="similarity">
    <text evidence="2">Belongs to the peptidase A24 family.</text>
</comment>
<feature type="transmembrane region" description="Helical" evidence="7">
    <location>
        <begin position="176"/>
        <end position="209"/>
    </location>
</feature>
<dbReference type="Proteomes" id="UP000077271">
    <property type="component" value="Unassembled WGS sequence"/>
</dbReference>
<sequence length="247" mass="27470">MISTLTFLYGLVFGSFYNVVGLRVPVRKSIVKPRSACSLCGHQLTTLDLIPVVSYIILKGQCRKCEARISPIYPLTELITALLFLYAYLYFGLTMNFFVAILFISMLIVIVVSDLAYMLIPDKIMLFFFSLFLIARIIHPLTPWWDSLFGAVAGYLLLLIIAIASKGGMGGGDVKLFAVLGFVMGAKLVLLTFFLSCVFGAVIGLVLLIFGIVKRGKPMPFGPYIAMAAIVSYFYGGEMIHWYLQFF</sequence>
<evidence type="ECO:0000256" key="6">
    <source>
        <dbReference type="ARBA" id="ARBA00023136"/>
    </source>
</evidence>
<feature type="transmembrane region" description="Helical" evidence="7">
    <location>
        <begin position="72"/>
        <end position="91"/>
    </location>
</feature>
<gene>
    <name evidence="10" type="ORF">AWH48_05605</name>
</gene>
<comment type="subcellular location">
    <subcellularLocation>
        <location evidence="1">Cell membrane</location>
        <topology evidence="1">Multi-pass membrane protein</topology>
    </subcellularLocation>
</comment>
<feature type="transmembrane region" description="Helical" evidence="7">
    <location>
        <begin position="6"/>
        <end position="26"/>
    </location>
</feature>
<dbReference type="EMBL" id="LQWZ01000023">
    <property type="protein sequence ID" value="OAH56148.1"/>
    <property type="molecule type" value="Genomic_DNA"/>
</dbReference>
<evidence type="ECO:0000256" key="7">
    <source>
        <dbReference type="SAM" id="Phobius"/>
    </source>
</evidence>
<dbReference type="GO" id="GO:0005886">
    <property type="term" value="C:plasma membrane"/>
    <property type="evidence" value="ECO:0007669"/>
    <property type="project" value="UniProtKB-SubCell"/>
</dbReference>
<dbReference type="GO" id="GO:0004190">
    <property type="term" value="F:aspartic-type endopeptidase activity"/>
    <property type="evidence" value="ECO:0007669"/>
    <property type="project" value="InterPro"/>
</dbReference>
<dbReference type="InterPro" id="IPR000045">
    <property type="entry name" value="Prepilin_IV_endopep_pep"/>
</dbReference>
<feature type="domain" description="Prepilin type IV endopeptidase peptidase" evidence="8">
    <location>
        <begin position="101"/>
        <end position="205"/>
    </location>
</feature>
<protein>
    <submittedName>
        <fullName evidence="10">Prepilin peptidase</fullName>
    </submittedName>
</protein>
<reference evidence="10 11" key="1">
    <citation type="submission" date="2016-01" db="EMBL/GenBank/DDBJ databases">
        <title>Investigation of taxonomic status of Bacillus aminovorans.</title>
        <authorList>
            <person name="Verma A."/>
            <person name="Pal Y."/>
            <person name="Krishnamurthi S."/>
        </authorList>
    </citation>
    <scope>NUCLEOTIDE SEQUENCE [LARGE SCALE GENOMIC DNA]</scope>
    <source>
        <strain evidence="10 11">DSM 4337</strain>
    </source>
</reference>
<keyword evidence="4 7" id="KW-0812">Transmembrane</keyword>
<feature type="transmembrane region" description="Helical" evidence="7">
    <location>
        <begin position="221"/>
        <end position="244"/>
    </location>
</feature>